<sequence>MSLTVYEVKPAILITYSHSFIVLSLPKLVCAIITISNINPTSFNLLLLLLFAPSSITASTIITFPFSFGIASLQFFKIWMHSSSPQSCKTHCKWQKYNN</sequence>
<dbReference type="EMBL" id="JASCZI010091984">
    <property type="protein sequence ID" value="MED6151626.1"/>
    <property type="molecule type" value="Genomic_DNA"/>
</dbReference>
<evidence type="ECO:0000313" key="3">
    <source>
        <dbReference type="Proteomes" id="UP001341840"/>
    </source>
</evidence>
<keyword evidence="1" id="KW-1133">Transmembrane helix</keyword>
<evidence type="ECO:0000256" key="1">
    <source>
        <dbReference type="SAM" id="Phobius"/>
    </source>
</evidence>
<keyword evidence="1" id="KW-0812">Transmembrane</keyword>
<feature type="transmembrane region" description="Helical" evidence="1">
    <location>
        <begin position="47"/>
        <end position="73"/>
    </location>
</feature>
<protein>
    <submittedName>
        <fullName evidence="2">Uncharacterized protein</fullName>
    </submittedName>
</protein>
<name>A0ABU6TRZ5_9FABA</name>
<evidence type="ECO:0000313" key="2">
    <source>
        <dbReference type="EMBL" id="MED6151626.1"/>
    </source>
</evidence>
<gene>
    <name evidence="2" type="ORF">PIB30_084284</name>
</gene>
<keyword evidence="1" id="KW-0472">Membrane</keyword>
<comment type="caution">
    <text evidence="2">The sequence shown here is derived from an EMBL/GenBank/DDBJ whole genome shotgun (WGS) entry which is preliminary data.</text>
</comment>
<accession>A0ABU6TRZ5</accession>
<proteinExistence type="predicted"/>
<organism evidence="2 3">
    <name type="scientific">Stylosanthes scabra</name>
    <dbReference type="NCBI Taxonomy" id="79078"/>
    <lineage>
        <taxon>Eukaryota</taxon>
        <taxon>Viridiplantae</taxon>
        <taxon>Streptophyta</taxon>
        <taxon>Embryophyta</taxon>
        <taxon>Tracheophyta</taxon>
        <taxon>Spermatophyta</taxon>
        <taxon>Magnoliopsida</taxon>
        <taxon>eudicotyledons</taxon>
        <taxon>Gunneridae</taxon>
        <taxon>Pentapetalae</taxon>
        <taxon>rosids</taxon>
        <taxon>fabids</taxon>
        <taxon>Fabales</taxon>
        <taxon>Fabaceae</taxon>
        <taxon>Papilionoideae</taxon>
        <taxon>50 kb inversion clade</taxon>
        <taxon>dalbergioids sensu lato</taxon>
        <taxon>Dalbergieae</taxon>
        <taxon>Pterocarpus clade</taxon>
        <taxon>Stylosanthes</taxon>
    </lineage>
</organism>
<feature type="transmembrane region" description="Helical" evidence="1">
    <location>
        <begin position="12"/>
        <end position="35"/>
    </location>
</feature>
<dbReference type="Proteomes" id="UP001341840">
    <property type="component" value="Unassembled WGS sequence"/>
</dbReference>
<keyword evidence="3" id="KW-1185">Reference proteome</keyword>
<reference evidence="2 3" key="1">
    <citation type="journal article" date="2023" name="Plants (Basel)">
        <title>Bridging the Gap: Combining Genomics and Transcriptomics Approaches to Understand Stylosanthes scabra, an Orphan Legume from the Brazilian Caatinga.</title>
        <authorList>
            <person name="Ferreira-Neto J.R.C."/>
            <person name="da Silva M.D."/>
            <person name="Binneck E."/>
            <person name="de Melo N.F."/>
            <person name="da Silva R.H."/>
            <person name="de Melo A.L.T.M."/>
            <person name="Pandolfi V."/>
            <person name="Bustamante F.O."/>
            <person name="Brasileiro-Vidal A.C."/>
            <person name="Benko-Iseppon A.M."/>
        </authorList>
    </citation>
    <scope>NUCLEOTIDE SEQUENCE [LARGE SCALE GENOMIC DNA]</scope>
    <source>
        <tissue evidence="2">Leaves</tissue>
    </source>
</reference>